<dbReference type="InterPro" id="IPR021533">
    <property type="entry name" value="PepSY-like"/>
</dbReference>
<dbReference type="RefSeq" id="WP_072958218.1">
    <property type="nucleotide sequence ID" value="NZ_FQUT01000006.1"/>
</dbReference>
<dbReference type="EMBL" id="FQUT01000006">
    <property type="protein sequence ID" value="SHF72905.1"/>
    <property type="molecule type" value="Genomic_DNA"/>
</dbReference>
<reference evidence="3" key="1">
    <citation type="submission" date="2016-11" db="EMBL/GenBank/DDBJ databases">
        <authorList>
            <person name="Varghese N."/>
            <person name="Submissions S."/>
        </authorList>
    </citation>
    <scope>NUCLEOTIDE SEQUENCE [LARGE SCALE GENOMIC DNA]</scope>
    <source>
        <strain evidence="3">DSM 27619</strain>
    </source>
</reference>
<dbReference type="AlphaFoldDB" id="A0A1M5E111"/>
<protein>
    <submittedName>
        <fullName evidence="2">Putative beta-lactamase-inhibitor-like, PepSY-like</fullName>
    </submittedName>
</protein>
<evidence type="ECO:0000313" key="3">
    <source>
        <dbReference type="Proteomes" id="UP000184518"/>
    </source>
</evidence>
<feature type="domain" description="Putative beta-lactamase-inhibitor-like PepSY-like" evidence="1">
    <location>
        <begin position="65"/>
        <end position="145"/>
    </location>
</feature>
<dbReference type="Pfam" id="PF11396">
    <property type="entry name" value="PepSY_like"/>
    <property type="match status" value="1"/>
</dbReference>
<dbReference type="Proteomes" id="UP000184518">
    <property type="component" value="Unassembled WGS sequence"/>
</dbReference>
<sequence length="149" mass="17015">METRTKITIALAVLLILIAGFVYGQDRAINPNQLPKAAKTFLFTNFKGVGIGSAVEDREIYGVDEYNVYLANGVKIEFDRNGNWKEVDGKHQKIPYNFIPVNIRNYVTRSFPQTFITQIKKGRWSYEAELSNGVEVEFDRNGNFTKIDD</sequence>
<proteinExistence type="predicted"/>
<gene>
    <name evidence="2" type="ORF">SAMN05443633_10669</name>
</gene>
<name>A0A1M5E111_9FLAO</name>
<evidence type="ECO:0000259" key="1">
    <source>
        <dbReference type="Pfam" id="PF11396"/>
    </source>
</evidence>
<dbReference type="OrthoDB" id="710080at2"/>
<keyword evidence="3" id="KW-1185">Reference proteome</keyword>
<accession>A0A1M5E111</accession>
<organism evidence="2 3">
    <name type="scientific">Chryseobacterium arachidis</name>
    <dbReference type="NCBI Taxonomy" id="1416778"/>
    <lineage>
        <taxon>Bacteria</taxon>
        <taxon>Pseudomonadati</taxon>
        <taxon>Bacteroidota</taxon>
        <taxon>Flavobacteriia</taxon>
        <taxon>Flavobacteriales</taxon>
        <taxon>Weeksellaceae</taxon>
        <taxon>Chryseobacterium group</taxon>
        <taxon>Chryseobacterium</taxon>
    </lineage>
</organism>
<dbReference type="SUPFAM" id="SSF160574">
    <property type="entry name" value="BT0923-like"/>
    <property type="match status" value="1"/>
</dbReference>
<evidence type="ECO:0000313" key="2">
    <source>
        <dbReference type="EMBL" id="SHF72905.1"/>
    </source>
</evidence>
<dbReference type="STRING" id="1416778.SAMN05443633_10669"/>
<dbReference type="Gene3D" id="3.40.1420.30">
    <property type="match status" value="1"/>
</dbReference>